<evidence type="ECO:0000259" key="2">
    <source>
        <dbReference type="Pfam" id="PF13556"/>
    </source>
</evidence>
<evidence type="ECO:0000313" key="4">
    <source>
        <dbReference type="EMBL" id="GAA6407257.1"/>
    </source>
</evidence>
<dbReference type="Proteomes" id="UP001600943">
    <property type="component" value="Unassembled WGS sequence"/>
</dbReference>
<dbReference type="PANTHER" id="PTHR33744">
    <property type="entry name" value="CARBOHYDRATE DIACID REGULATOR"/>
    <property type="match status" value="1"/>
</dbReference>
<evidence type="ECO:0000259" key="3">
    <source>
        <dbReference type="Pfam" id="PF17853"/>
    </source>
</evidence>
<dbReference type="EMBL" id="BAABYW010000001">
    <property type="protein sequence ID" value="GAA6407257.1"/>
    <property type="molecule type" value="Genomic_DNA"/>
</dbReference>
<organism evidence="4 5">
    <name type="scientific">Blautia hominis</name>
    <dbReference type="NCBI Taxonomy" id="2025493"/>
    <lineage>
        <taxon>Bacteria</taxon>
        <taxon>Bacillati</taxon>
        <taxon>Bacillota</taxon>
        <taxon>Clostridia</taxon>
        <taxon>Lachnospirales</taxon>
        <taxon>Lachnospiraceae</taxon>
        <taxon>Blautia</taxon>
    </lineage>
</organism>
<feature type="domain" description="PucR C-terminal helix-turn-helix" evidence="2">
    <location>
        <begin position="450"/>
        <end position="506"/>
    </location>
</feature>
<reference evidence="4 5" key="1">
    <citation type="submission" date="2024-04" db="EMBL/GenBank/DDBJ databases">
        <title>Defined microbial consortia suppress multidrug-resistant proinflammatory Enterobacteriaceae via ecological control.</title>
        <authorList>
            <person name="Furuichi M."/>
            <person name="Kawaguchi T."/>
            <person name="Pust M."/>
            <person name="Yasuma K."/>
            <person name="Plichta D."/>
            <person name="Hasegawa N."/>
            <person name="Ohya T."/>
            <person name="Bhattarai S."/>
            <person name="Sasajima S."/>
            <person name="Aoto Y."/>
            <person name="Tuganbaev T."/>
            <person name="Yaginuma M."/>
            <person name="Ueda M."/>
            <person name="Okahashi N."/>
            <person name="Amafuji K."/>
            <person name="Kiridooshi Y."/>
            <person name="Sugita K."/>
            <person name="Strazar M."/>
            <person name="Skelly A."/>
            <person name="Suda W."/>
            <person name="Hattori M."/>
            <person name="Nakamoto N."/>
            <person name="Caballero S."/>
            <person name="Norman J."/>
            <person name="Olle B."/>
            <person name="Tanoue T."/>
            <person name="Arita M."/>
            <person name="Bucci V."/>
            <person name="Atarashi K."/>
            <person name="Xavier R."/>
            <person name="Honda K."/>
        </authorList>
    </citation>
    <scope>NUCLEOTIDE SEQUENCE [LARGE SCALE GENOMIC DNA]</scope>
    <source>
        <strain evidence="5">k04-0078-D8-1</strain>
    </source>
</reference>
<dbReference type="Pfam" id="PF13556">
    <property type="entry name" value="HTH_30"/>
    <property type="match status" value="1"/>
</dbReference>
<accession>A0ABQ0B734</accession>
<comment type="caution">
    <text evidence="4">The sequence shown here is derived from an EMBL/GenBank/DDBJ whole genome shotgun (WGS) entry which is preliminary data.</text>
</comment>
<dbReference type="Pfam" id="PF17853">
    <property type="entry name" value="GGDEF_2"/>
    <property type="match status" value="1"/>
</dbReference>
<proteinExistence type="inferred from homology"/>
<protein>
    <submittedName>
        <fullName evidence="4">Helix-turn-helix domain-containing protein</fullName>
    </submittedName>
</protein>
<dbReference type="InterPro" id="IPR041522">
    <property type="entry name" value="CdaR_GGDEF"/>
</dbReference>
<evidence type="ECO:0000256" key="1">
    <source>
        <dbReference type="ARBA" id="ARBA00006754"/>
    </source>
</evidence>
<dbReference type="Gene3D" id="1.10.10.2840">
    <property type="entry name" value="PucR C-terminal helix-turn-helix domain"/>
    <property type="match status" value="1"/>
</dbReference>
<feature type="domain" description="CdaR GGDEF-like" evidence="3">
    <location>
        <begin position="284"/>
        <end position="395"/>
    </location>
</feature>
<dbReference type="InterPro" id="IPR051448">
    <property type="entry name" value="CdaR-like_regulators"/>
</dbReference>
<sequence>MELNIHILRNELEHVSGYRGERDYLERSLSFYTLYQPDCVLRRDTLYLVDSVSLAAKIPGKESGTALLIIEGEEQEAAGYPDGCAWICMDGSLSADALLARLQDIFEKYDRWERGLSSVLSGERSIEALCRISLPIFHNPVMVHNREYELMAYAEAGGASFPYSLLQEGTNYLDRNITDELFFRSDYLTTLEFETPQFWSNEGEEYITIYSNIFDEDQEYWGRIVIDGVNGSLTEGHLALLSVFTEAVRALAVRHSGSKFNALAAFKNYALEYLRSPSGFDADKLLMAMRLAGWKRNGPFFCVCMELTEAGQELHSAAYESVLFDHQLYGYLSLEYEDRLLLLCNLGLGLEGRDEECRRLAYIVRDNLFKSGISTEFSDFFQFPDYFRQAEAALQSGKECSSTQWLFKFEDYALHYVLNRGANTLPMRTLIPPSILKLIRYDRTHDTSYYKTLLNYIEFDSHTAKAIDDLYIHRNTFKSRIKKIRELLEMELDSPQERLYLMLIFRILRRYPELASEQEVGL</sequence>
<name>A0ABQ0B734_9FIRM</name>
<dbReference type="InterPro" id="IPR025736">
    <property type="entry name" value="PucR_C-HTH_dom"/>
</dbReference>
<dbReference type="InterPro" id="IPR042070">
    <property type="entry name" value="PucR_C-HTH_sf"/>
</dbReference>
<comment type="similarity">
    <text evidence="1">Belongs to the CdaR family.</text>
</comment>
<gene>
    <name evidence="4" type="ORF">K040078D81_13740</name>
</gene>
<dbReference type="RefSeq" id="WP_095170758.1">
    <property type="nucleotide sequence ID" value="NZ_BAABYW010000001.1"/>
</dbReference>
<evidence type="ECO:0000313" key="5">
    <source>
        <dbReference type="Proteomes" id="UP001600943"/>
    </source>
</evidence>
<keyword evidence="5" id="KW-1185">Reference proteome</keyword>